<keyword evidence="6" id="KW-1185">Reference proteome</keyword>
<evidence type="ECO:0000256" key="2">
    <source>
        <dbReference type="ARBA" id="ARBA00023043"/>
    </source>
</evidence>
<evidence type="ECO:0000256" key="1">
    <source>
        <dbReference type="ARBA" id="ARBA00022737"/>
    </source>
</evidence>
<sequence length="328" mass="34564">MVGAASKPTKKSGPKATGSGSRPRTGQRQSVTLPDGTQVPTAIPAGMDPATAKEVMEYLRNNPEAAKAALQQAQRMQQQQPGMAQQMMGQNLAQRMQDPAFREKMAILREDPELKEVFDDIAEHGSAGLGKYWDNMDVMSRISQRMAAMDIGPGHGLRPSQPEPTNLHEAAKQGNVEKCQELLAGGADANAKDGRGITPLGVAVGFNRVDVIAELLKAGADVAVTDSQGNIPLHYAAGYGRKQVAGMLLKAGSDPDCQNKDGQKPIDAAKMNKETLLVELLQSWDSAASKSTPADGANNLNGHAHKANGSAAQSASDQAEAPVLSKPT</sequence>
<keyword evidence="2 3" id="KW-0040">ANK repeat</keyword>
<protein>
    <submittedName>
        <fullName evidence="5">Uncharacterized protein</fullName>
    </submittedName>
</protein>
<dbReference type="AlphaFoldDB" id="A0AAW1REF5"/>
<reference evidence="5 6" key="1">
    <citation type="journal article" date="2024" name="Nat. Commun.">
        <title>Phylogenomics reveals the evolutionary origins of lichenization in chlorophyte algae.</title>
        <authorList>
            <person name="Puginier C."/>
            <person name="Libourel C."/>
            <person name="Otte J."/>
            <person name="Skaloud P."/>
            <person name="Haon M."/>
            <person name="Grisel S."/>
            <person name="Petersen M."/>
            <person name="Berrin J.G."/>
            <person name="Delaux P.M."/>
            <person name="Dal Grande F."/>
            <person name="Keller J."/>
        </authorList>
    </citation>
    <scope>NUCLEOTIDE SEQUENCE [LARGE SCALE GENOMIC DNA]</scope>
    <source>
        <strain evidence="5 6">SAG 2145</strain>
    </source>
</reference>
<feature type="repeat" description="ANK" evidence="3">
    <location>
        <begin position="228"/>
        <end position="260"/>
    </location>
</feature>
<dbReference type="InterPro" id="IPR002110">
    <property type="entry name" value="Ankyrin_rpt"/>
</dbReference>
<accession>A0AAW1REF5</accession>
<feature type="compositionally biased region" description="Polar residues" evidence="4">
    <location>
        <begin position="18"/>
        <end position="32"/>
    </location>
</feature>
<proteinExistence type="predicted"/>
<dbReference type="PANTHER" id="PTHR24171">
    <property type="entry name" value="ANKYRIN REPEAT DOMAIN-CONTAINING PROTEIN 39-RELATED"/>
    <property type="match status" value="1"/>
</dbReference>
<feature type="repeat" description="ANK" evidence="3">
    <location>
        <begin position="195"/>
        <end position="227"/>
    </location>
</feature>
<feature type="region of interest" description="Disordered" evidence="4">
    <location>
        <begin position="1"/>
        <end position="46"/>
    </location>
</feature>
<feature type="repeat" description="ANK" evidence="3">
    <location>
        <begin position="162"/>
        <end position="194"/>
    </location>
</feature>
<feature type="compositionally biased region" description="Low complexity" evidence="4">
    <location>
        <begin position="307"/>
        <end position="321"/>
    </location>
</feature>
<dbReference type="EMBL" id="JALJOS010000012">
    <property type="protein sequence ID" value="KAK9832203.1"/>
    <property type="molecule type" value="Genomic_DNA"/>
</dbReference>
<dbReference type="PROSITE" id="PS50088">
    <property type="entry name" value="ANK_REPEAT"/>
    <property type="match status" value="3"/>
</dbReference>
<dbReference type="SUPFAM" id="SSF48403">
    <property type="entry name" value="Ankyrin repeat"/>
    <property type="match status" value="1"/>
</dbReference>
<keyword evidence="1" id="KW-0677">Repeat</keyword>
<dbReference type="SMART" id="SM00248">
    <property type="entry name" value="ANK"/>
    <property type="match status" value="3"/>
</dbReference>
<name>A0AAW1REF5_9CHLO</name>
<evidence type="ECO:0000313" key="5">
    <source>
        <dbReference type="EMBL" id="KAK9832203.1"/>
    </source>
</evidence>
<dbReference type="Proteomes" id="UP001438707">
    <property type="component" value="Unassembled WGS sequence"/>
</dbReference>
<feature type="region of interest" description="Disordered" evidence="4">
    <location>
        <begin position="288"/>
        <end position="328"/>
    </location>
</feature>
<gene>
    <name evidence="5" type="ORF">WJX74_002667</name>
</gene>
<dbReference type="Pfam" id="PF12796">
    <property type="entry name" value="Ank_2"/>
    <property type="match status" value="1"/>
</dbReference>
<dbReference type="PROSITE" id="PS50297">
    <property type="entry name" value="ANK_REP_REGION"/>
    <property type="match status" value="3"/>
</dbReference>
<evidence type="ECO:0000313" key="6">
    <source>
        <dbReference type="Proteomes" id="UP001438707"/>
    </source>
</evidence>
<dbReference type="Gene3D" id="1.25.40.20">
    <property type="entry name" value="Ankyrin repeat-containing domain"/>
    <property type="match status" value="2"/>
</dbReference>
<comment type="caution">
    <text evidence="5">The sequence shown here is derived from an EMBL/GenBank/DDBJ whole genome shotgun (WGS) entry which is preliminary data.</text>
</comment>
<evidence type="ECO:0000256" key="4">
    <source>
        <dbReference type="SAM" id="MobiDB-lite"/>
    </source>
</evidence>
<dbReference type="InterPro" id="IPR036770">
    <property type="entry name" value="Ankyrin_rpt-contain_sf"/>
</dbReference>
<organism evidence="5 6">
    <name type="scientific">Apatococcus lobatus</name>
    <dbReference type="NCBI Taxonomy" id="904363"/>
    <lineage>
        <taxon>Eukaryota</taxon>
        <taxon>Viridiplantae</taxon>
        <taxon>Chlorophyta</taxon>
        <taxon>core chlorophytes</taxon>
        <taxon>Trebouxiophyceae</taxon>
        <taxon>Chlorellales</taxon>
        <taxon>Chlorellaceae</taxon>
        <taxon>Apatococcus</taxon>
    </lineage>
</organism>
<evidence type="ECO:0000256" key="3">
    <source>
        <dbReference type="PROSITE-ProRule" id="PRU00023"/>
    </source>
</evidence>